<name>A0ABQ5QHP3_9BACT</name>
<evidence type="ECO:0000259" key="4">
    <source>
        <dbReference type="PROSITE" id="PS01124"/>
    </source>
</evidence>
<evidence type="ECO:0000256" key="1">
    <source>
        <dbReference type="ARBA" id="ARBA00023015"/>
    </source>
</evidence>
<dbReference type="InterPro" id="IPR009057">
    <property type="entry name" value="Homeodomain-like_sf"/>
</dbReference>
<evidence type="ECO:0000313" key="5">
    <source>
        <dbReference type="EMBL" id="GLH74117.1"/>
    </source>
</evidence>
<reference evidence="5 6" key="1">
    <citation type="journal article" date="2023" name="Antonie Van Leeuwenhoek">
        <title>Mesoterricola silvestris gen. nov., sp. nov., Mesoterricola sediminis sp. nov., Geothrix oryzae sp. nov., Geothrix edaphica sp. nov., Geothrix rubra sp. nov., and Geothrix limicola sp. nov., six novel members of Acidobacteriota isolated from soils.</title>
        <authorList>
            <person name="Itoh H."/>
            <person name="Sugisawa Y."/>
            <person name="Mise K."/>
            <person name="Xu Z."/>
            <person name="Kuniyasu M."/>
            <person name="Ushijima N."/>
            <person name="Kawano K."/>
            <person name="Kobayashi E."/>
            <person name="Shiratori Y."/>
            <person name="Masuda Y."/>
            <person name="Senoo K."/>
        </authorList>
    </citation>
    <scope>NUCLEOTIDE SEQUENCE [LARGE SCALE GENOMIC DNA]</scope>
    <source>
        <strain evidence="5 6">Red804</strain>
    </source>
</reference>
<dbReference type="Pfam" id="PF12833">
    <property type="entry name" value="HTH_18"/>
    <property type="match status" value="1"/>
</dbReference>
<comment type="caution">
    <text evidence="5">The sequence shown here is derived from an EMBL/GenBank/DDBJ whole genome shotgun (WGS) entry which is preliminary data.</text>
</comment>
<protein>
    <recommendedName>
        <fullName evidence="4">HTH araC/xylS-type domain-containing protein</fullName>
    </recommendedName>
</protein>
<dbReference type="PROSITE" id="PS01124">
    <property type="entry name" value="HTH_ARAC_FAMILY_2"/>
    <property type="match status" value="1"/>
</dbReference>
<dbReference type="SMART" id="SM00342">
    <property type="entry name" value="HTH_ARAC"/>
    <property type="match status" value="1"/>
</dbReference>
<keyword evidence="1" id="KW-0805">Transcription regulation</keyword>
<keyword evidence="2" id="KW-0238">DNA-binding</keyword>
<sequence length="60" mass="6587">MSFVIWRQQVLLSEAVALLASGKTVKEVATTLGYQSPSAFTAMFRQNLGKAPESYLHSPE</sequence>
<gene>
    <name evidence="5" type="ORF">GETHLI_26190</name>
</gene>
<dbReference type="EMBL" id="BSDE01000005">
    <property type="protein sequence ID" value="GLH74117.1"/>
    <property type="molecule type" value="Genomic_DNA"/>
</dbReference>
<keyword evidence="3" id="KW-0804">Transcription</keyword>
<accession>A0ABQ5QHP3</accession>
<dbReference type="PANTHER" id="PTHR11019:SF159">
    <property type="entry name" value="TRANSCRIPTIONAL REGULATOR-RELATED"/>
    <property type="match status" value="1"/>
</dbReference>
<evidence type="ECO:0000256" key="2">
    <source>
        <dbReference type="ARBA" id="ARBA00023125"/>
    </source>
</evidence>
<keyword evidence="6" id="KW-1185">Reference proteome</keyword>
<dbReference type="InterPro" id="IPR020449">
    <property type="entry name" value="Tscrpt_reg_AraC-type_HTH"/>
</dbReference>
<dbReference type="PRINTS" id="PR00032">
    <property type="entry name" value="HTHARAC"/>
</dbReference>
<dbReference type="InterPro" id="IPR018060">
    <property type="entry name" value="HTH_AraC"/>
</dbReference>
<dbReference type="Proteomes" id="UP001165069">
    <property type="component" value="Unassembled WGS sequence"/>
</dbReference>
<feature type="domain" description="HTH araC/xylS-type" evidence="4">
    <location>
        <begin position="1"/>
        <end position="58"/>
    </location>
</feature>
<dbReference type="InterPro" id="IPR018062">
    <property type="entry name" value="HTH_AraC-typ_CS"/>
</dbReference>
<organism evidence="5 6">
    <name type="scientific">Geothrix limicola</name>
    <dbReference type="NCBI Taxonomy" id="2927978"/>
    <lineage>
        <taxon>Bacteria</taxon>
        <taxon>Pseudomonadati</taxon>
        <taxon>Acidobacteriota</taxon>
        <taxon>Holophagae</taxon>
        <taxon>Holophagales</taxon>
        <taxon>Holophagaceae</taxon>
        <taxon>Geothrix</taxon>
    </lineage>
</organism>
<dbReference type="Gene3D" id="1.10.10.60">
    <property type="entry name" value="Homeodomain-like"/>
    <property type="match status" value="1"/>
</dbReference>
<evidence type="ECO:0000313" key="6">
    <source>
        <dbReference type="Proteomes" id="UP001165069"/>
    </source>
</evidence>
<dbReference type="PROSITE" id="PS00041">
    <property type="entry name" value="HTH_ARAC_FAMILY_1"/>
    <property type="match status" value="1"/>
</dbReference>
<proteinExistence type="predicted"/>
<evidence type="ECO:0000256" key="3">
    <source>
        <dbReference type="ARBA" id="ARBA00023163"/>
    </source>
</evidence>
<dbReference type="SUPFAM" id="SSF46689">
    <property type="entry name" value="Homeodomain-like"/>
    <property type="match status" value="1"/>
</dbReference>
<dbReference type="PANTHER" id="PTHR11019">
    <property type="entry name" value="HTH-TYPE TRANSCRIPTIONAL REGULATOR NIMR"/>
    <property type="match status" value="1"/>
</dbReference>